<reference evidence="1 2" key="1">
    <citation type="submission" date="2020-08" db="EMBL/GenBank/DDBJ databases">
        <title>Genome public.</title>
        <authorList>
            <person name="Liu C."/>
            <person name="Sun Q."/>
        </authorList>
    </citation>
    <scope>NUCLEOTIDE SEQUENCE [LARGE SCALE GENOMIC DNA]</scope>
    <source>
        <strain evidence="1 2">BX2</strain>
    </source>
</reference>
<evidence type="ECO:0000313" key="2">
    <source>
        <dbReference type="Proteomes" id="UP000644010"/>
    </source>
</evidence>
<comment type="caution">
    <text evidence="1">The sequence shown here is derived from an EMBL/GenBank/DDBJ whole genome shotgun (WGS) entry which is preliminary data.</text>
</comment>
<keyword evidence="2" id="KW-1185">Reference proteome</keyword>
<evidence type="ECO:0000313" key="1">
    <source>
        <dbReference type="EMBL" id="MBC5644265.1"/>
    </source>
</evidence>
<proteinExistence type="predicted"/>
<protein>
    <recommendedName>
        <fullName evidence="3">Phage tail protein</fullName>
    </recommendedName>
</protein>
<accession>A0ABR7E3E3</accession>
<dbReference type="EMBL" id="JACOOI010000016">
    <property type="protein sequence ID" value="MBC5644265.1"/>
    <property type="molecule type" value="Genomic_DNA"/>
</dbReference>
<sequence length="183" mass="20295">MNAVGIKRLLYAEPSKVTGDLTPAMLKSILEDSETEEVTNVHQDTWSMDESEASVTRYNNQLTKKPYRQSAELGEVTMNFTIGEYDFKTKKNLMGGEVITKTGGEAIGWKRSRTYDEIHKCLMALTEDDVWAVFPKGAVVTREAETDGATGLAVVGTAMEPENTAISTEYWYYDSEVQAASSI</sequence>
<dbReference type="RefSeq" id="WP_186960166.1">
    <property type="nucleotide sequence ID" value="NZ_JACOOI010000016.1"/>
</dbReference>
<gene>
    <name evidence="1" type="ORF">H8S77_15395</name>
</gene>
<dbReference type="Proteomes" id="UP000644010">
    <property type="component" value="Unassembled WGS sequence"/>
</dbReference>
<name>A0ABR7E3E3_9BACT</name>
<organism evidence="1 2">
    <name type="scientific">Parabacteroides segnis</name>
    <dbReference type="NCBI Taxonomy" id="2763058"/>
    <lineage>
        <taxon>Bacteria</taxon>
        <taxon>Pseudomonadati</taxon>
        <taxon>Bacteroidota</taxon>
        <taxon>Bacteroidia</taxon>
        <taxon>Bacteroidales</taxon>
        <taxon>Tannerellaceae</taxon>
        <taxon>Parabacteroides</taxon>
    </lineage>
</organism>
<evidence type="ECO:0008006" key="3">
    <source>
        <dbReference type="Google" id="ProtNLM"/>
    </source>
</evidence>